<dbReference type="EMBL" id="MLJW01005694">
    <property type="protein sequence ID" value="OIQ67804.1"/>
    <property type="molecule type" value="Genomic_DNA"/>
</dbReference>
<dbReference type="PROSITE" id="PS50994">
    <property type="entry name" value="INTEGRASE"/>
    <property type="match status" value="1"/>
</dbReference>
<accession>A0A1J5PJU1</accession>
<dbReference type="Gene3D" id="3.30.420.10">
    <property type="entry name" value="Ribonuclease H-like superfamily/Ribonuclease H"/>
    <property type="match status" value="1"/>
</dbReference>
<dbReference type="InterPro" id="IPR050900">
    <property type="entry name" value="Transposase_IS3/IS150/IS904"/>
</dbReference>
<organism evidence="2">
    <name type="scientific">mine drainage metagenome</name>
    <dbReference type="NCBI Taxonomy" id="410659"/>
    <lineage>
        <taxon>unclassified sequences</taxon>
        <taxon>metagenomes</taxon>
        <taxon>ecological metagenomes</taxon>
    </lineage>
</organism>
<dbReference type="GO" id="GO:0015074">
    <property type="term" value="P:DNA integration"/>
    <property type="evidence" value="ECO:0007669"/>
    <property type="project" value="InterPro"/>
</dbReference>
<name>A0A1J5PJU1_9ZZZZ</name>
<dbReference type="InterPro" id="IPR048020">
    <property type="entry name" value="Transpos_IS3"/>
</dbReference>
<protein>
    <submittedName>
        <fullName evidence="2">Integrase core domain protein</fullName>
    </submittedName>
</protein>
<evidence type="ECO:0000259" key="1">
    <source>
        <dbReference type="PROSITE" id="PS50994"/>
    </source>
</evidence>
<comment type="caution">
    <text evidence="2">The sequence shown here is derived from an EMBL/GenBank/DDBJ whole genome shotgun (WGS) entry which is preliminary data.</text>
</comment>
<dbReference type="Pfam" id="PF00665">
    <property type="entry name" value="rve"/>
    <property type="match status" value="1"/>
</dbReference>
<dbReference type="InterPro" id="IPR036397">
    <property type="entry name" value="RNaseH_sf"/>
</dbReference>
<dbReference type="GO" id="GO:0003676">
    <property type="term" value="F:nucleic acid binding"/>
    <property type="evidence" value="ECO:0007669"/>
    <property type="project" value="InterPro"/>
</dbReference>
<dbReference type="NCBIfam" id="NF033516">
    <property type="entry name" value="transpos_IS3"/>
    <property type="match status" value="1"/>
</dbReference>
<dbReference type="PANTHER" id="PTHR46889:SF5">
    <property type="entry name" value="INTEGRASE PROTEIN"/>
    <property type="match status" value="1"/>
</dbReference>
<sequence length="303" mass="35127">MKQYYPSIGIEKFCRLFGKTRQAFYDHNRRDSDEQLHEALIIDCIRSIRSSIPGIGGLKLHMMIKEKLKLHHITIGRDRFFDLLREHGLLIKRRKRFVQTTYSNHPYRKWTNLIIDLKVTATEQLWVSDITYLRIDNSFVYLSLITDAYSRKIVGYHLSQQLKAKGCIIALKKAIASLSCSEDKRKLIHHSDRGIQYCCEPYVSILQENNISISMTQTGSPYDNAVAERINGILKHQLGLGKTFKNYNTAVDAVSKAIAAYNQLRPHMSISNLTPEKAHFTNQKISQTWKKRKSSVKLWKELN</sequence>
<dbReference type="AlphaFoldDB" id="A0A1J5PJU1"/>
<dbReference type="SUPFAM" id="SSF53098">
    <property type="entry name" value="Ribonuclease H-like"/>
    <property type="match status" value="1"/>
</dbReference>
<gene>
    <name evidence="2" type="ORF">GALL_506140</name>
</gene>
<evidence type="ECO:0000313" key="2">
    <source>
        <dbReference type="EMBL" id="OIQ67804.1"/>
    </source>
</evidence>
<reference evidence="2" key="1">
    <citation type="submission" date="2016-10" db="EMBL/GenBank/DDBJ databases">
        <title>Sequence of Gallionella enrichment culture.</title>
        <authorList>
            <person name="Poehlein A."/>
            <person name="Muehling M."/>
            <person name="Daniel R."/>
        </authorList>
    </citation>
    <scope>NUCLEOTIDE SEQUENCE</scope>
</reference>
<dbReference type="InterPro" id="IPR012337">
    <property type="entry name" value="RNaseH-like_sf"/>
</dbReference>
<proteinExistence type="predicted"/>
<dbReference type="PANTHER" id="PTHR46889">
    <property type="entry name" value="TRANSPOSASE INSF FOR INSERTION SEQUENCE IS3B-RELATED"/>
    <property type="match status" value="1"/>
</dbReference>
<feature type="domain" description="Integrase catalytic" evidence="1">
    <location>
        <begin position="118"/>
        <end position="283"/>
    </location>
</feature>
<dbReference type="InterPro" id="IPR001584">
    <property type="entry name" value="Integrase_cat-core"/>
</dbReference>